<dbReference type="InterPro" id="IPR012677">
    <property type="entry name" value="Nucleotide-bd_a/b_plait_sf"/>
</dbReference>
<sequence length="303" mass="34884">MKVKKTEKVNISSSKLRMKKKLHSPKGIKQKSNQGPKKGVNISSKRRQKILEDPEKINASDTEMKDEETVDKAHKEVSVAVKSKKEERNSKSIEKKNKNPYTVFVGNLPFTATPEEVKKHFEKAGNVKEVRLPQDKTTNRRRGFGYVQLKNRVSYEKALTLHHSHLLGRTINVEYTTQGKKGGPKEEKIKQKNLKLRALARKGILSSVRKKKPNESKSKTEGEPENQKVRKVKEKKKSESMNVDAHQNETEEQAVIKKVRYERMIDVKNEDDQKVLFDRYWKNKAAAKIGVRGSEEQFKAINI</sequence>
<dbReference type="SUPFAM" id="SSF54928">
    <property type="entry name" value="RNA-binding domain, RBD"/>
    <property type="match status" value="1"/>
</dbReference>
<evidence type="ECO:0000256" key="2">
    <source>
        <dbReference type="PROSITE-ProRule" id="PRU00176"/>
    </source>
</evidence>
<evidence type="ECO:0000256" key="1">
    <source>
        <dbReference type="ARBA" id="ARBA00022884"/>
    </source>
</evidence>
<dbReference type="OrthoDB" id="167718at2759"/>
<feature type="compositionally biased region" description="Basic residues" evidence="3">
    <location>
        <begin position="16"/>
        <end position="29"/>
    </location>
</feature>
<evidence type="ECO:0000256" key="3">
    <source>
        <dbReference type="SAM" id="MobiDB-lite"/>
    </source>
</evidence>
<evidence type="ECO:0000313" key="6">
    <source>
        <dbReference type="Proteomes" id="UP000792457"/>
    </source>
</evidence>
<feature type="region of interest" description="Disordered" evidence="3">
    <location>
        <begin position="202"/>
        <end position="249"/>
    </location>
</feature>
<dbReference type="InterPro" id="IPR035979">
    <property type="entry name" value="RBD_domain_sf"/>
</dbReference>
<gene>
    <name evidence="5" type="ORF">J437_LFUL008331</name>
</gene>
<evidence type="ECO:0000259" key="4">
    <source>
        <dbReference type="PROSITE" id="PS50102"/>
    </source>
</evidence>
<dbReference type="InterPro" id="IPR034228">
    <property type="entry name" value="Nop6_RRM"/>
</dbReference>
<organism evidence="5 6">
    <name type="scientific">Ladona fulva</name>
    <name type="common">Scarce chaser dragonfly</name>
    <name type="synonym">Libellula fulva</name>
    <dbReference type="NCBI Taxonomy" id="123851"/>
    <lineage>
        <taxon>Eukaryota</taxon>
        <taxon>Metazoa</taxon>
        <taxon>Ecdysozoa</taxon>
        <taxon>Arthropoda</taxon>
        <taxon>Hexapoda</taxon>
        <taxon>Insecta</taxon>
        <taxon>Pterygota</taxon>
        <taxon>Palaeoptera</taxon>
        <taxon>Odonata</taxon>
        <taxon>Epiprocta</taxon>
        <taxon>Anisoptera</taxon>
        <taxon>Libelluloidea</taxon>
        <taxon>Libellulidae</taxon>
        <taxon>Ladona</taxon>
    </lineage>
</organism>
<dbReference type="EMBL" id="KZ308392">
    <property type="protein sequence ID" value="KAG8228835.1"/>
    <property type="molecule type" value="Genomic_DNA"/>
</dbReference>
<keyword evidence="6" id="KW-1185">Reference proteome</keyword>
<dbReference type="PROSITE" id="PS50102">
    <property type="entry name" value="RRM"/>
    <property type="match status" value="1"/>
</dbReference>
<dbReference type="Pfam" id="PF00076">
    <property type="entry name" value="RRM_1"/>
    <property type="match status" value="1"/>
</dbReference>
<keyword evidence="1 2" id="KW-0694">RNA-binding</keyword>
<dbReference type="InterPro" id="IPR000504">
    <property type="entry name" value="RRM_dom"/>
</dbReference>
<feature type="compositionally biased region" description="Basic and acidic residues" evidence="3">
    <location>
        <begin position="213"/>
        <end position="228"/>
    </location>
</feature>
<comment type="caution">
    <text evidence="5">The sequence shown here is derived from an EMBL/GenBank/DDBJ whole genome shotgun (WGS) entry which is preliminary data.</text>
</comment>
<dbReference type="SMART" id="SM00360">
    <property type="entry name" value="RRM"/>
    <property type="match status" value="1"/>
</dbReference>
<dbReference type="GO" id="GO:0003723">
    <property type="term" value="F:RNA binding"/>
    <property type="evidence" value="ECO:0007669"/>
    <property type="project" value="UniProtKB-UniRule"/>
</dbReference>
<proteinExistence type="predicted"/>
<feature type="region of interest" description="Disordered" evidence="3">
    <location>
        <begin position="1"/>
        <end position="74"/>
    </location>
</feature>
<dbReference type="AlphaFoldDB" id="A0A8K0K5N5"/>
<dbReference type="PANTHER" id="PTHR23236:SF11">
    <property type="entry name" value="EUKARYOTIC TRANSLATION INITIATION FACTOR 4H"/>
    <property type="match status" value="1"/>
</dbReference>
<feature type="compositionally biased region" description="Basic and acidic residues" evidence="3">
    <location>
        <begin position="49"/>
        <end position="58"/>
    </location>
</feature>
<feature type="domain" description="RRM" evidence="4">
    <location>
        <begin position="101"/>
        <end position="178"/>
    </location>
</feature>
<reference evidence="5" key="1">
    <citation type="submission" date="2013-04" db="EMBL/GenBank/DDBJ databases">
        <authorList>
            <person name="Qu J."/>
            <person name="Murali S.C."/>
            <person name="Bandaranaike D."/>
            <person name="Bellair M."/>
            <person name="Blankenburg K."/>
            <person name="Chao H."/>
            <person name="Dinh H."/>
            <person name="Doddapaneni H."/>
            <person name="Downs B."/>
            <person name="Dugan-Rocha S."/>
            <person name="Elkadiri S."/>
            <person name="Gnanaolivu R.D."/>
            <person name="Hernandez B."/>
            <person name="Javaid M."/>
            <person name="Jayaseelan J.C."/>
            <person name="Lee S."/>
            <person name="Li M."/>
            <person name="Ming W."/>
            <person name="Munidasa M."/>
            <person name="Muniz J."/>
            <person name="Nguyen L."/>
            <person name="Ongeri F."/>
            <person name="Osuji N."/>
            <person name="Pu L.-L."/>
            <person name="Puazo M."/>
            <person name="Qu C."/>
            <person name="Quiroz J."/>
            <person name="Raj R."/>
            <person name="Weissenberger G."/>
            <person name="Xin Y."/>
            <person name="Zou X."/>
            <person name="Han Y."/>
            <person name="Richards S."/>
            <person name="Worley K."/>
            <person name="Muzny D."/>
            <person name="Gibbs R."/>
        </authorList>
    </citation>
    <scope>NUCLEOTIDE SEQUENCE</scope>
    <source>
        <strain evidence="5">Sampled in the wild</strain>
    </source>
</reference>
<dbReference type="Gene3D" id="3.30.70.330">
    <property type="match status" value="1"/>
</dbReference>
<protein>
    <recommendedName>
        <fullName evidence="4">RRM domain-containing protein</fullName>
    </recommendedName>
</protein>
<dbReference type="PANTHER" id="PTHR23236">
    <property type="entry name" value="EUKARYOTIC TRANSLATION INITIATION FACTOR 4B/4H"/>
    <property type="match status" value="1"/>
</dbReference>
<name>A0A8K0K5N5_LADFU</name>
<evidence type="ECO:0000313" key="5">
    <source>
        <dbReference type="EMBL" id="KAG8228835.1"/>
    </source>
</evidence>
<accession>A0A8K0K5N5</accession>
<dbReference type="Proteomes" id="UP000792457">
    <property type="component" value="Unassembled WGS sequence"/>
</dbReference>
<reference evidence="5" key="2">
    <citation type="submission" date="2017-10" db="EMBL/GenBank/DDBJ databases">
        <title>Ladona fulva Genome sequencing and assembly.</title>
        <authorList>
            <person name="Murali S."/>
            <person name="Richards S."/>
            <person name="Bandaranaike D."/>
            <person name="Bellair M."/>
            <person name="Blankenburg K."/>
            <person name="Chao H."/>
            <person name="Dinh H."/>
            <person name="Doddapaneni H."/>
            <person name="Dugan-Rocha S."/>
            <person name="Elkadiri S."/>
            <person name="Gnanaolivu R."/>
            <person name="Hernandez B."/>
            <person name="Skinner E."/>
            <person name="Javaid M."/>
            <person name="Lee S."/>
            <person name="Li M."/>
            <person name="Ming W."/>
            <person name="Munidasa M."/>
            <person name="Muniz J."/>
            <person name="Nguyen L."/>
            <person name="Hughes D."/>
            <person name="Osuji N."/>
            <person name="Pu L.-L."/>
            <person name="Puazo M."/>
            <person name="Qu C."/>
            <person name="Quiroz J."/>
            <person name="Raj R."/>
            <person name="Weissenberger G."/>
            <person name="Xin Y."/>
            <person name="Zou X."/>
            <person name="Han Y."/>
            <person name="Worley K."/>
            <person name="Muzny D."/>
            <person name="Gibbs R."/>
        </authorList>
    </citation>
    <scope>NUCLEOTIDE SEQUENCE</scope>
    <source>
        <strain evidence="5">Sampled in the wild</strain>
    </source>
</reference>
<dbReference type="CDD" id="cd12400">
    <property type="entry name" value="RRM_Nop6"/>
    <property type="match status" value="1"/>
</dbReference>